<evidence type="ECO:0000256" key="6">
    <source>
        <dbReference type="PIRSR" id="PIRSR602401-1"/>
    </source>
</evidence>
<evidence type="ECO:0000256" key="3">
    <source>
        <dbReference type="ARBA" id="ARBA00022723"/>
    </source>
</evidence>
<dbReference type="GO" id="GO:0016705">
    <property type="term" value="F:oxidoreductase activity, acting on paired donors, with incorporation or reduction of molecular oxygen"/>
    <property type="evidence" value="ECO:0007669"/>
    <property type="project" value="InterPro"/>
</dbReference>
<dbReference type="GO" id="GO:0005506">
    <property type="term" value="F:iron ion binding"/>
    <property type="evidence" value="ECO:0007669"/>
    <property type="project" value="InterPro"/>
</dbReference>
<dbReference type="OrthoDB" id="10029320at2759"/>
<evidence type="ECO:0000256" key="1">
    <source>
        <dbReference type="ARBA" id="ARBA00001971"/>
    </source>
</evidence>
<reference evidence="9" key="1">
    <citation type="submission" date="2017-02" db="EMBL/GenBank/DDBJ databases">
        <authorList>
            <person name="Tafer H."/>
            <person name="Lopandic K."/>
        </authorList>
    </citation>
    <scope>NUCLEOTIDE SEQUENCE [LARGE SCALE GENOMIC DNA]</scope>
    <source>
        <strain evidence="9">CBS 366.77</strain>
    </source>
</reference>
<comment type="similarity">
    <text evidence="2 7">Belongs to the cytochrome P450 family.</text>
</comment>
<organism evidence="8 9">
    <name type="scientific">Aspergillus sclerotialis</name>
    <dbReference type="NCBI Taxonomy" id="2070753"/>
    <lineage>
        <taxon>Eukaryota</taxon>
        <taxon>Fungi</taxon>
        <taxon>Dikarya</taxon>
        <taxon>Ascomycota</taxon>
        <taxon>Pezizomycotina</taxon>
        <taxon>Eurotiomycetes</taxon>
        <taxon>Eurotiomycetidae</taxon>
        <taxon>Eurotiales</taxon>
        <taxon>Aspergillaceae</taxon>
        <taxon>Aspergillus</taxon>
        <taxon>Aspergillus subgen. Polypaecilum</taxon>
    </lineage>
</organism>
<keyword evidence="5 6" id="KW-0408">Iron</keyword>
<keyword evidence="7" id="KW-0503">Monooxygenase</keyword>
<dbReference type="Pfam" id="PF00067">
    <property type="entry name" value="p450"/>
    <property type="match status" value="1"/>
</dbReference>
<dbReference type="InterPro" id="IPR001128">
    <property type="entry name" value="Cyt_P450"/>
</dbReference>
<gene>
    <name evidence="8" type="ORF">PHISCL_03974</name>
</gene>
<dbReference type="PANTHER" id="PTHR24305:SF166">
    <property type="entry name" value="CYTOCHROME P450 12A4, MITOCHONDRIAL-RELATED"/>
    <property type="match status" value="1"/>
</dbReference>
<evidence type="ECO:0000313" key="9">
    <source>
        <dbReference type="Proteomes" id="UP000266188"/>
    </source>
</evidence>
<dbReference type="SUPFAM" id="SSF48264">
    <property type="entry name" value="Cytochrome P450"/>
    <property type="match status" value="1"/>
</dbReference>
<name>A0A3A2ZKD9_9EURO</name>
<dbReference type="InterPro" id="IPR002401">
    <property type="entry name" value="Cyt_P450_E_grp-I"/>
</dbReference>
<dbReference type="GO" id="GO:0004497">
    <property type="term" value="F:monooxygenase activity"/>
    <property type="evidence" value="ECO:0007669"/>
    <property type="project" value="UniProtKB-KW"/>
</dbReference>
<protein>
    <submittedName>
        <fullName evidence="8">Cytochrome P450</fullName>
    </submittedName>
</protein>
<sequence length="537" mass="59511">MIVDAFHEFVGNMTPSALFPDPGQKYVVDITPAVMLPFTLHGFFLEHSSTIITTIGLILVGFLTLKSVSPGNVLPGVPELKGVPILGAMPIYLKHGMPQLLGRLIDIGDDGISYANVMNNVLVSVHDPGMVREVLSYPEEIASREGDPGRMSWSPFWTLRRLIGNSLFNYVGPETSHQRNVFIREFNNTKSNAQKFETITKVATNHANALTGNGTTAEVDDIRYSADNFAIALWGETLYGNPHHHVGGRVLSLSETIINLAGDPWPSVWYSVQLFLKLVTPGEPTRSEANLRAKVSKVVERNIGKLEEYERNNPDAPLKTIRNLSVMTGGGRTGPLSKFASEFTNLNLFGGHHSIGLNVTWSLIELDKHPECLAKLMAEINSVDTNDFTQVNSKMPYLDAVIMEINRLHPTVHATLRVINRETKLAASKKPVVLKPGMLIYLSYLHLHTSPKFWGPDAGVFVPEGFLGGYNKDQPFMSFGYGPRNCVGYKFATLAAKVYLLTLLKTYQIDVKEHDHEMRLGTLLETTKPVGVRVTRH</sequence>
<dbReference type="EMBL" id="MVGC01000109">
    <property type="protein sequence ID" value="RJE23679.1"/>
    <property type="molecule type" value="Genomic_DNA"/>
</dbReference>
<dbReference type="PROSITE" id="PS00086">
    <property type="entry name" value="CYTOCHROME_P450"/>
    <property type="match status" value="1"/>
</dbReference>
<evidence type="ECO:0000313" key="8">
    <source>
        <dbReference type="EMBL" id="RJE23679.1"/>
    </source>
</evidence>
<dbReference type="InterPro" id="IPR017972">
    <property type="entry name" value="Cyt_P450_CS"/>
</dbReference>
<keyword evidence="4 7" id="KW-0560">Oxidoreductase</keyword>
<dbReference type="STRING" id="2070753.A0A3A2ZKD9"/>
<dbReference type="InterPro" id="IPR036396">
    <property type="entry name" value="Cyt_P450_sf"/>
</dbReference>
<keyword evidence="9" id="KW-1185">Reference proteome</keyword>
<dbReference type="CDD" id="cd00302">
    <property type="entry name" value="cytochrome_P450"/>
    <property type="match status" value="1"/>
</dbReference>
<dbReference type="AlphaFoldDB" id="A0A3A2ZKD9"/>
<comment type="cofactor">
    <cofactor evidence="1 6">
        <name>heme</name>
        <dbReference type="ChEBI" id="CHEBI:30413"/>
    </cofactor>
</comment>
<evidence type="ECO:0000256" key="2">
    <source>
        <dbReference type="ARBA" id="ARBA00010617"/>
    </source>
</evidence>
<evidence type="ECO:0000256" key="7">
    <source>
        <dbReference type="RuleBase" id="RU000461"/>
    </source>
</evidence>
<dbReference type="PRINTS" id="PR00385">
    <property type="entry name" value="P450"/>
</dbReference>
<dbReference type="PRINTS" id="PR00463">
    <property type="entry name" value="EP450I"/>
</dbReference>
<evidence type="ECO:0000256" key="4">
    <source>
        <dbReference type="ARBA" id="ARBA00023002"/>
    </source>
</evidence>
<accession>A0A3A2ZKD9</accession>
<dbReference type="Gene3D" id="1.10.630.10">
    <property type="entry name" value="Cytochrome P450"/>
    <property type="match status" value="1"/>
</dbReference>
<keyword evidence="3 6" id="KW-0479">Metal-binding</keyword>
<evidence type="ECO:0000256" key="5">
    <source>
        <dbReference type="ARBA" id="ARBA00023004"/>
    </source>
</evidence>
<keyword evidence="6 7" id="KW-0349">Heme</keyword>
<comment type="caution">
    <text evidence="8">The sequence shown here is derived from an EMBL/GenBank/DDBJ whole genome shotgun (WGS) entry which is preliminary data.</text>
</comment>
<dbReference type="GO" id="GO:0020037">
    <property type="term" value="F:heme binding"/>
    <property type="evidence" value="ECO:0007669"/>
    <property type="project" value="InterPro"/>
</dbReference>
<dbReference type="InterPro" id="IPR050121">
    <property type="entry name" value="Cytochrome_P450_monoxygenase"/>
</dbReference>
<dbReference type="Proteomes" id="UP000266188">
    <property type="component" value="Unassembled WGS sequence"/>
</dbReference>
<dbReference type="PANTHER" id="PTHR24305">
    <property type="entry name" value="CYTOCHROME P450"/>
    <property type="match status" value="1"/>
</dbReference>
<feature type="binding site" description="axial binding residue" evidence="6">
    <location>
        <position position="486"/>
    </location>
    <ligand>
        <name>heme</name>
        <dbReference type="ChEBI" id="CHEBI:30413"/>
    </ligand>
    <ligandPart>
        <name>Fe</name>
        <dbReference type="ChEBI" id="CHEBI:18248"/>
    </ligandPart>
</feature>
<proteinExistence type="inferred from homology"/>